<proteinExistence type="predicted"/>
<gene>
    <name evidence="3" type="ORF">EF096_01925</name>
</gene>
<evidence type="ECO:0000313" key="3">
    <source>
        <dbReference type="EMBL" id="ROZ88472.1"/>
    </source>
</evidence>
<dbReference type="InterPro" id="IPR025392">
    <property type="entry name" value="DUF4124"/>
</dbReference>
<keyword evidence="4" id="KW-1185">Reference proteome</keyword>
<evidence type="ECO:0000313" key="4">
    <source>
        <dbReference type="Proteomes" id="UP000275199"/>
    </source>
</evidence>
<dbReference type="RefSeq" id="WP_123887910.1">
    <property type="nucleotide sequence ID" value="NZ_RKKU01000001.1"/>
</dbReference>
<evidence type="ECO:0000256" key="1">
    <source>
        <dbReference type="SAM" id="SignalP"/>
    </source>
</evidence>
<dbReference type="Pfam" id="PF13511">
    <property type="entry name" value="DUF4124"/>
    <property type="match status" value="1"/>
</dbReference>
<dbReference type="EMBL" id="RKKU01000001">
    <property type="protein sequence ID" value="ROZ88472.1"/>
    <property type="molecule type" value="Genomic_DNA"/>
</dbReference>
<reference evidence="3 4" key="1">
    <citation type="submission" date="2018-11" db="EMBL/GenBank/DDBJ databases">
        <authorList>
            <person name="Jang G.I."/>
            <person name="Hwang C.Y."/>
        </authorList>
    </citation>
    <scope>NUCLEOTIDE SEQUENCE [LARGE SCALE GENOMIC DNA]</scope>
    <source>
        <strain evidence="3 4">SSM26</strain>
    </source>
</reference>
<protein>
    <submittedName>
        <fullName evidence="3">DUF4124 domain-containing protein</fullName>
    </submittedName>
</protein>
<feature type="domain" description="DUF4124" evidence="2">
    <location>
        <begin position="9"/>
        <end position="50"/>
    </location>
</feature>
<comment type="caution">
    <text evidence="3">The sequence shown here is derived from an EMBL/GenBank/DDBJ whole genome shotgun (WGS) entry which is preliminary data.</text>
</comment>
<dbReference type="Proteomes" id="UP000275199">
    <property type="component" value="Unassembled WGS sequence"/>
</dbReference>
<evidence type="ECO:0000259" key="2">
    <source>
        <dbReference type="Pfam" id="PF13511"/>
    </source>
</evidence>
<sequence length="165" mass="18400">MRYLIAIVMALAANNALAATVFKCELPNGQTQFSDQPCPGDVESEQMEVTHEKSGVNLSPSTEHLEFQQRRDIDRERQSIQLRRSSTAAQMASAPCRTFNSSELRTLIIRHNVVSGMKRADALRAWGSPTRINGDQHAYHWARGGSSYFYVRNGCVNTVQGQWGG</sequence>
<accession>A0ABX9XR42</accession>
<name>A0ABX9XR42_9PSED</name>
<keyword evidence="1" id="KW-0732">Signal</keyword>
<feature type="signal peptide" evidence="1">
    <location>
        <begin position="1"/>
        <end position="18"/>
    </location>
</feature>
<feature type="chain" id="PRO_5047507317" evidence="1">
    <location>
        <begin position="19"/>
        <end position="165"/>
    </location>
</feature>
<organism evidence="3 4">
    <name type="scientific">Pseudomonas neustonica</name>
    <dbReference type="NCBI Taxonomy" id="2487346"/>
    <lineage>
        <taxon>Bacteria</taxon>
        <taxon>Pseudomonadati</taxon>
        <taxon>Pseudomonadota</taxon>
        <taxon>Gammaproteobacteria</taxon>
        <taxon>Pseudomonadales</taxon>
        <taxon>Pseudomonadaceae</taxon>
        <taxon>Pseudomonas</taxon>
    </lineage>
</organism>